<evidence type="ECO:0000259" key="8">
    <source>
        <dbReference type="PROSITE" id="PS52029"/>
    </source>
</evidence>
<reference evidence="9" key="1">
    <citation type="submission" date="2020-08" db="EMBL/GenBank/DDBJ databases">
        <authorList>
            <person name="Cejkova D."/>
            <person name="Kubasova T."/>
            <person name="Jahodarova E."/>
            <person name="Rychlik I."/>
        </authorList>
    </citation>
    <scope>NUCLEOTIDE SEQUENCE</scope>
    <source>
        <strain evidence="9">An836</strain>
    </source>
</reference>
<evidence type="ECO:0000256" key="5">
    <source>
        <dbReference type="ARBA" id="ARBA00023316"/>
    </source>
</evidence>
<feature type="transmembrane region" description="Helical" evidence="7">
    <location>
        <begin position="61"/>
        <end position="86"/>
    </location>
</feature>
<dbReference type="InterPro" id="IPR038063">
    <property type="entry name" value="Transpep_catalytic_dom"/>
</dbReference>
<evidence type="ECO:0000256" key="2">
    <source>
        <dbReference type="ARBA" id="ARBA00022679"/>
    </source>
</evidence>
<dbReference type="SUPFAM" id="SSF141523">
    <property type="entry name" value="L,D-transpeptidase catalytic domain-like"/>
    <property type="match status" value="1"/>
</dbReference>
<proteinExistence type="predicted"/>
<protein>
    <submittedName>
        <fullName evidence="9">L,D-transpeptidase family protein</fullName>
    </submittedName>
</protein>
<comment type="pathway">
    <text evidence="1 6">Cell wall biogenesis; peptidoglycan biosynthesis.</text>
</comment>
<dbReference type="GO" id="GO:0008360">
    <property type="term" value="P:regulation of cell shape"/>
    <property type="evidence" value="ECO:0007669"/>
    <property type="project" value="UniProtKB-UniRule"/>
</dbReference>
<keyword evidence="3 6" id="KW-0133">Cell shape</keyword>
<dbReference type="GO" id="GO:0016740">
    <property type="term" value="F:transferase activity"/>
    <property type="evidence" value="ECO:0007669"/>
    <property type="project" value="UniProtKB-KW"/>
</dbReference>
<dbReference type="InterPro" id="IPR050979">
    <property type="entry name" value="LD-transpeptidase"/>
</dbReference>
<sequence length="537" mass="55800">MSYELGANGFAGVPNDDRTEVITPVGGTMPPVAEPVAMAMPPEGGAVAPALDQARHSRKPLVIALVAIGLVIAALVAAFFTLRWYYADRVAPGVSFGNTKVVGLDRDALTDAVESTVKATTITVTDTNGGKVTASLKDLGADVDVNKTVDALLGAKAVHGVGDEFARLYPFDKVSVPLSATTDDYAMSTFLTDRLVTEDDRAVASTVAYDGNAKAFVATAGRDGKAPEAGGVAKAVDAAIASPGTGHTVNVVFKSVAMPVSAETATDAANAANQRLAAPIVITNGDQKEMTIPADQIAAWTKPQVDVQKGTIALAYDQDAIKAYLAQTMPAELNQDMVKEKNVVNKDGGAVLYQEVKGVNGVAVKDTDATAAAVTQALDGGQGGTLTAQTDVTKFETENRVVDYTSPNGDPHAMIDLSSQTASFYKGSTLVKTFQVSTGAPGHDTPRGTFFVQRKLSSDNMRGPGYFTPNVPWCTYFTFSGVAFHGAPWNPGGIASGTPKSHGCINMNVGDAKWAYDFLPVGAMVEVNGSTPAGAVR</sequence>
<dbReference type="PROSITE" id="PS52029">
    <property type="entry name" value="LD_TPASE"/>
    <property type="match status" value="1"/>
</dbReference>
<feature type="active site" description="Proton donor/acceptor" evidence="6">
    <location>
        <position position="485"/>
    </location>
</feature>
<keyword evidence="7" id="KW-0472">Membrane</keyword>
<dbReference type="GO" id="GO:0071555">
    <property type="term" value="P:cell wall organization"/>
    <property type="evidence" value="ECO:0007669"/>
    <property type="project" value="UniProtKB-UniRule"/>
</dbReference>
<organism evidence="9 10">
    <name type="scientific">Bifidobacterium pullorum subsp. saeculare</name>
    <dbReference type="NCBI Taxonomy" id="78257"/>
    <lineage>
        <taxon>Bacteria</taxon>
        <taxon>Bacillati</taxon>
        <taxon>Actinomycetota</taxon>
        <taxon>Actinomycetes</taxon>
        <taxon>Bifidobacteriales</taxon>
        <taxon>Bifidobacteriaceae</taxon>
        <taxon>Bifidobacterium</taxon>
    </lineage>
</organism>
<accession>A0A938WXA5</accession>
<dbReference type="AlphaFoldDB" id="A0A938WXA5"/>
<evidence type="ECO:0000313" key="9">
    <source>
        <dbReference type="EMBL" id="MBM6699616.1"/>
    </source>
</evidence>
<evidence type="ECO:0000256" key="6">
    <source>
        <dbReference type="PROSITE-ProRule" id="PRU01373"/>
    </source>
</evidence>
<gene>
    <name evidence="9" type="ORF">H7U32_04665</name>
</gene>
<comment type="caution">
    <text evidence="9">The sequence shown here is derived from an EMBL/GenBank/DDBJ whole genome shotgun (WGS) entry which is preliminary data.</text>
</comment>
<dbReference type="InterPro" id="IPR005490">
    <property type="entry name" value="LD_TPept_cat_dom"/>
</dbReference>
<keyword evidence="7" id="KW-1133">Transmembrane helix</keyword>
<dbReference type="Pfam" id="PF03734">
    <property type="entry name" value="YkuD"/>
    <property type="match status" value="1"/>
</dbReference>
<dbReference type="EMBL" id="JACLYU010000006">
    <property type="protein sequence ID" value="MBM6699616.1"/>
    <property type="molecule type" value="Genomic_DNA"/>
</dbReference>
<evidence type="ECO:0000256" key="4">
    <source>
        <dbReference type="ARBA" id="ARBA00022984"/>
    </source>
</evidence>
<keyword evidence="5 6" id="KW-0961">Cell wall biogenesis/degradation</keyword>
<dbReference type="GO" id="GO:0018104">
    <property type="term" value="P:peptidoglycan-protein cross-linking"/>
    <property type="evidence" value="ECO:0007669"/>
    <property type="project" value="TreeGrafter"/>
</dbReference>
<dbReference type="GO" id="GO:0005576">
    <property type="term" value="C:extracellular region"/>
    <property type="evidence" value="ECO:0007669"/>
    <property type="project" value="TreeGrafter"/>
</dbReference>
<keyword evidence="7" id="KW-0812">Transmembrane</keyword>
<evidence type="ECO:0000256" key="1">
    <source>
        <dbReference type="ARBA" id="ARBA00004752"/>
    </source>
</evidence>
<evidence type="ECO:0000256" key="3">
    <source>
        <dbReference type="ARBA" id="ARBA00022960"/>
    </source>
</evidence>
<reference evidence="9" key="2">
    <citation type="journal article" date="2021" name="Sci. Rep.">
        <title>The distribution of antibiotic resistance genes in chicken gut microbiota commensals.</title>
        <authorList>
            <person name="Juricova H."/>
            <person name="Matiasovicova J."/>
            <person name="Kubasova T."/>
            <person name="Cejkova D."/>
            <person name="Rychlik I."/>
        </authorList>
    </citation>
    <scope>NUCLEOTIDE SEQUENCE</scope>
    <source>
        <strain evidence="9">An836</strain>
    </source>
</reference>
<dbReference type="Proteomes" id="UP000718821">
    <property type="component" value="Unassembled WGS sequence"/>
</dbReference>
<keyword evidence="2" id="KW-0808">Transferase</keyword>
<feature type="active site" description="Nucleophile" evidence="6">
    <location>
        <position position="504"/>
    </location>
</feature>
<keyword evidence="10" id="KW-1185">Reference proteome</keyword>
<dbReference type="RefSeq" id="WP_204468509.1">
    <property type="nucleotide sequence ID" value="NZ_JACLYU010000006.1"/>
</dbReference>
<evidence type="ECO:0000256" key="7">
    <source>
        <dbReference type="SAM" id="Phobius"/>
    </source>
</evidence>
<dbReference type="Gene3D" id="2.40.440.10">
    <property type="entry name" value="L,D-transpeptidase catalytic domain-like"/>
    <property type="match status" value="1"/>
</dbReference>
<dbReference type="PANTHER" id="PTHR30582">
    <property type="entry name" value="L,D-TRANSPEPTIDASE"/>
    <property type="match status" value="1"/>
</dbReference>
<keyword evidence="4 6" id="KW-0573">Peptidoglycan synthesis</keyword>
<name>A0A938WXA5_9BIFI</name>
<dbReference type="PANTHER" id="PTHR30582:SF2">
    <property type="entry name" value="L,D-TRANSPEPTIDASE YCIB-RELATED"/>
    <property type="match status" value="1"/>
</dbReference>
<evidence type="ECO:0000313" key="10">
    <source>
        <dbReference type="Proteomes" id="UP000718821"/>
    </source>
</evidence>
<dbReference type="CDD" id="cd16913">
    <property type="entry name" value="YkuD_like"/>
    <property type="match status" value="1"/>
</dbReference>
<dbReference type="GO" id="GO:0071972">
    <property type="term" value="F:peptidoglycan L,D-transpeptidase activity"/>
    <property type="evidence" value="ECO:0007669"/>
    <property type="project" value="TreeGrafter"/>
</dbReference>
<feature type="domain" description="L,D-TPase catalytic" evidence="8">
    <location>
        <begin position="411"/>
        <end position="528"/>
    </location>
</feature>